<organism evidence="2 3">
    <name type="scientific">Phytophthora palmivora</name>
    <dbReference type="NCBI Taxonomy" id="4796"/>
    <lineage>
        <taxon>Eukaryota</taxon>
        <taxon>Sar</taxon>
        <taxon>Stramenopiles</taxon>
        <taxon>Oomycota</taxon>
        <taxon>Peronosporomycetes</taxon>
        <taxon>Peronosporales</taxon>
        <taxon>Peronosporaceae</taxon>
        <taxon>Phytophthora</taxon>
    </lineage>
</organism>
<feature type="region of interest" description="Disordered" evidence="1">
    <location>
        <begin position="1"/>
        <end position="41"/>
    </location>
</feature>
<name>A0A2P4Y2V6_9STRA</name>
<sequence length="69" mass="7657">MLSSRSGSWDGQSTTADNDVSDHPHPPVSFSKKSGPKKFGMGLEPFNRLELNEYQKAHQSKLKQLIGEV</sequence>
<proteinExistence type="predicted"/>
<feature type="compositionally biased region" description="Polar residues" evidence="1">
    <location>
        <begin position="1"/>
        <end position="18"/>
    </location>
</feature>
<dbReference type="AlphaFoldDB" id="A0A2P4Y2V6"/>
<dbReference type="Proteomes" id="UP000237271">
    <property type="component" value="Unassembled WGS sequence"/>
</dbReference>
<evidence type="ECO:0000313" key="2">
    <source>
        <dbReference type="EMBL" id="POM72133.1"/>
    </source>
</evidence>
<comment type="caution">
    <text evidence="2">The sequence shown here is derived from an EMBL/GenBank/DDBJ whole genome shotgun (WGS) entry which is preliminary data.</text>
</comment>
<dbReference type="EMBL" id="NCKW01006211">
    <property type="protein sequence ID" value="POM72133.1"/>
    <property type="molecule type" value="Genomic_DNA"/>
</dbReference>
<reference evidence="2 3" key="1">
    <citation type="journal article" date="2017" name="Genome Biol. Evol.">
        <title>Phytophthora megakarya and P. palmivora, closely related causal agents of cacao black pod rot, underwent increases in genome sizes and gene numbers by different mechanisms.</title>
        <authorList>
            <person name="Ali S.S."/>
            <person name="Shao J."/>
            <person name="Lary D.J."/>
            <person name="Kronmiller B."/>
            <person name="Shen D."/>
            <person name="Strem M.D."/>
            <person name="Amoako-Attah I."/>
            <person name="Akrofi A.Y."/>
            <person name="Begoude B.A."/>
            <person name="Ten Hoopen G.M."/>
            <person name="Coulibaly K."/>
            <person name="Kebe B.I."/>
            <person name="Melnick R.L."/>
            <person name="Guiltinan M.J."/>
            <person name="Tyler B.M."/>
            <person name="Meinhardt L.W."/>
            <person name="Bailey B.A."/>
        </authorList>
    </citation>
    <scope>NUCLEOTIDE SEQUENCE [LARGE SCALE GENOMIC DNA]</scope>
    <source>
        <strain evidence="3">sbr112.9</strain>
    </source>
</reference>
<accession>A0A2P4Y2V6</accession>
<evidence type="ECO:0000313" key="3">
    <source>
        <dbReference type="Proteomes" id="UP000237271"/>
    </source>
</evidence>
<protein>
    <submittedName>
        <fullName evidence="2">Inward rectifier K channel (IRK-C) family protein</fullName>
    </submittedName>
</protein>
<keyword evidence="3" id="KW-1185">Reference proteome</keyword>
<feature type="compositionally biased region" description="Low complexity" evidence="1">
    <location>
        <begin position="28"/>
        <end position="40"/>
    </location>
</feature>
<evidence type="ECO:0000256" key="1">
    <source>
        <dbReference type="SAM" id="MobiDB-lite"/>
    </source>
</evidence>
<gene>
    <name evidence="2" type="ORF">PHPALM_11206</name>
</gene>